<gene>
    <name evidence="2" type="ORF">SE18_02430</name>
</gene>
<dbReference type="AlphaFoldDB" id="A0A0P6Z288"/>
<protein>
    <submittedName>
        <fullName evidence="2">Uncharacterized protein</fullName>
    </submittedName>
</protein>
<proteinExistence type="predicted"/>
<organism evidence="2 3">
    <name type="scientific">Herpetosiphon geysericola</name>
    <dbReference type="NCBI Taxonomy" id="70996"/>
    <lineage>
        <taxon>Bacteria</taxon>
        <taxon>Bacillati</taxon>
        <taxon>Chloroflexota</taxon>
        <taxon>Chloroflexia</taxon>
        <taxon>Herpetosiphonales</taxon>
        <taxon>Herpetosiphonaceae</taxon>
        <taxon>Herpetosiphon</taxon>
    </lineage>
</organism>
<keyword evidence="1" id="KW-1133">Transmembrane helix</keyword>
<reference evidence="2 3" key="1">
    <citation type="submission" date="2015-07" db="EMBL/GenBank/DDBJ databases">
        <title>Whole genome sequence of Herpetosiphon geysericola DSM 7119.</title>
        <authorList>
            <person name="Hemp J."/>
            <person name="Ward L.M."/>
            <person name="Pace L.A."/>
            <person name="Fischer W.W."/>
        </authorList>
    </citation>
    <scope>NUCLEOTIDE SEQUENCE [LARGE SCALE GENOMIC DNA]</scope>
    <source>
        <strain evidence="2 3">DSM 7119</strain>
    </source>
</reference>
<dbReference type="EMBL" id="LGKP01000006">
    <property type="protein sequence ID" value="KPL91303.1"/>
    <property type="molecule type" value="Genomic_DNA"/>
</dbReference>
<accession>A0A0P6Z288</accession>
<dbReference type="OrthoDB" id="9827662at2"/>
<keyword evidence="1" id="KW-0812">Transmembrane</keyword>
<evidence type="ECO:0000256" key="1">
    <source>
        <dbReference type="SAM" id="Phobius"/>
    </source>
</evidence>
<comment type="caution">
    <text evidence="2">The sequence shown here is derived from an EMBL/GenBank/DDBJ whole genome shotgun (WGS) entry which is preliminary data.</text>
</comment>
<evidence type="ECO:0000313" key="2">
    <source>
        <dbReference type="EMBL" id="KPL91303.1"/>
    </source>
</evidence>
<sequence>MIIRGAAADLIHNREGRLAPDQQRQLQAMRAFRVPFLPMLLVGLALISFGISRADVLGWVVVALGAVLLFNAWTRRQSQAALKTGVVQAITGQLEKIRPVPFAMFESELVINKRSYALLAKLGDQPLTVGQNYTIYVAKGVSRMGIIVAVETA</sequence>
<keyword evidence="1" id="KW-0472">Membrane</keyword>
<dbReference type="Proteomes" id="UP000050277">
    <property type="component" value="Unassembled WGS sequence"/>
</dbReference>
<dbReference type="STRING" id="70996.SE18_02430"/>
<feature type="transmembrane region" description="Helical" evidence="1">
    <location>
        <begin position="56"/>
        <end position="73"/>
    </location>
</feature>
<feature type="transmembrane region" description="Helical" evidence="1">
    <location>
        <begin position="31"/>
        <end position="50"/>
    </location>
</feature>
<dbReference type="RefSeq" id="WP_054532826.1">
    <property type="nucleotide sequence ID" value="NZ_LGKP01000006.1"/>
</dbReference>
<name>A0A0P6Z288_9CHLR</name>
<keyword evidence="3" id="KW-1185">Reference proteome</keyword>
<evidence type="ECO:0000313" key="3">
    <source>
        <dbReference type="Proteomes" id="UP000050277"/>
    </source>
</evidence>